<accession>A0A1H8SRI3</accession>
<dbReference type="CDD" id="cd17537">
    <property type="entry name" value="REC_FixJ"/>
    <property type="match status" value="1"/>
</dbReference>
<evidence type="ECO:0000313" key="10">
    <source>
        <dbReference type="EMBL" id="SEO81251.1"/>
    </source>
</evidence>
<dbReference type="InterPro" id="IPR036388">
    <property type="entry name" value="WH-like_DNA-bd_sf"/>
</dbReference>
<evidence type="ECO:0000256" key="3">
    <source>
        <dbReference type="ARBA" id="ARBA00023015"/>
    </source>
</evidence>
<evidence type="ECO:0000313" key="12">
    <source>
        <dbReference type="Proteomes" id="UP000244128"/>
    </source>
</evidence>
<dbReference type="InterPro" id="IPR000792">
    <property type="entry name" value="Tscrpt_reg_LuxR_C"/>
</dbReference>
<evidence type="ECO:0000256" key="4">
    <source>
        <dbReference type="ARBA" id="ARBA00023125"/>
    </source>
</evidence>
<dbReference type="GO" id="GO:0000160">
    <property type="term" value="P:phosphorelay signal transduction system"/>
    <property type="evidence" value="ECO:0007669"/>
    <property type="project" value="UniProtKB-KW"/>
</dbReference>
<dbReference type="InterPro" id="IPR016032">
    <property type="entry name" value="Sig_transdc_resp-reg_C-effctor"/>
</dbReference>
<proteinExistence type="predicted"/>
<dbReference type="EMBL" id="FODO01000020">
    <property type="protein sequence ID" value="SEO81251.1"/>
    <property type="molecule type" value="Genomic_DNA"/>
</dbReference>
<dbReference type="GO" id="GO:0003677">
    <property type="term" value="F:DNA binding"/>
    <property type="evidence" value="ECO:0007669"/>
    <property type="project" value="UniProtKB-KW"/>
</dbReference>
<evidence type="ECO:0000313" key="9">
    <source>
        <dbReference type="EMBL" id="PTQ71445.1"/>
    </source>
</evidence>
<keyword evidence="5" id="KW-0804">Transcription</keyword>
<feature type="domain" description="HTH luxR-type" evidence="7">
    <location>
        <begin position="135"/>
        <end position="200"/>
    </location>
</feature>
<dbReference type="GO" id="GO:0006355">
    <property type="term" value="P:regulation of DNA-templated transcription"/>
    <property type="evidence" value="ECO:0007669"/>
    <property type="project" value="InterPro"/>
</dbReference>
<keyword evidence="11" id="KW-1185">Reference proteome</keyword>
<dbReference type="SUPFAM" id="SSF52172">
    <property type="entry name" value="CheY-like"/>
    <property type="match status" value="1"/>
</dbReference>
<gene>
    <name evidence="9" type="ORF">C8R26_13034</name>
    <name evidence="10" type="ORF">SAMN05216333_12010</name>
</gene>
<dbReference type="RefSeq" id="WP_256206252.1">
    <property type="nucleotide sequence ID" value="NZ_FNOE01000021.1"/>
</dbReference>
<dbReference type="PRINTS" id="PR00038">
    <property type="entry name" value="HTHLUXR"/>
</dbReference>
<dbReference type="InterPro" id="IPR011006">
    <property type="entry name" value="CheY-like_superfamily"/>
</dbReference>
<protein>
    <submittedName>
        <fullName evidence="9">LuxR family two component transcriptional regulator</fullName>
    </submittedName>
    <submittedName>
        <fullName evidence="10">Two component transcriptional regulator, LuxR family</fullName>
    </submittedName>
</protein>
<feature type="modified residue" description="4-aspartylphosphate" evidence="6">
    <location>
        <position position="54"/>
    </location>
</feature>
<dbReference type="PROSITE" id="PS50110">
    <property type="entry name" value="RESPONSE_REGULATORY"/>
    <property type="match status" value="1"/>
</dbReference>
<dbReference type="Proteomes" id="UP000244128">
    <property type="component" value="Unassembled WGS sequence"/>
</dbReference>
<dbReference type="STRING" id="42354.SAMN05216333_12010"/>
<keyword evidence="3" id="KW-0805">Transcription regulation</keyword>
<organism evidence="10 11">
    <name type="scientific">Nitrosomonas oligotropha</name>
    <dbReference type="NCBI Taxonomy" id="42354"/>
    <lineage>
        <taxon>Bacteria</taxon>
        <taxon>Pseudomonadati</taxon>
        <taxon>Pseudomonadota</taxon>
        <taxon>Betaproteobacteria</taxon>
        <taxon>Nitrosomonadales</taxon>
        <taxon>Nitrosomonadaceae</taxon>
        <taxon>Nitrosomonas</taxon>
    </lineage>
</organism>
<evidence type="ECO:0000256" key="2">
    <source>
        <dbReference type="ARBA" id="ARBA00023012"/>
    </source>
</evidence>
<dbReference type="Pfam" id="PF00072">
    <property type="entry name" value="Response_reg"/>
    <property type="match status" value="1"/>
</dbReference>
<evidence type="ECO:0000259" key="8">
    <source>
        <dbReference type="PROSITE" id="PS50110"/>
    </source>
</evidence>
<dbReference type="Proteomes" id="UP000198814">
    <property type="component" value="Unassembled WGS sequence"/>
</dbReference>
<dbReference type="Gene3D" id="3.40.50.2300">
    <property type="match status" value="1"/>
</dbReference>
<evidence type="ECO:0000256" key="1">
    <source>
        <dbReference type="ARBA" id="ARBA00022553"/>
    </source>
</evidence>
<dbReference type="PANTHER" id="PTHR44688">
    <property type="entry name" value="DNA-BINDING TRANSCRIPTIONAL ACTIVATOR DEVR_DOSR"/>
    <property type="match status" value="1"/>
</dbReference>
<evidence type="ECO:0000256" key="6">
    <source>
        <dbReference type="PROSITE-ProRule" id="PRU00169"/>
    </source>
</evidence>
<evidence type="ECO:0000313" key="11">
    <source>
        <dbReference type="Proteomes" id="UP000198814"/>
    </source>
</evidence>
<dbReference type="FunFam" id="3.40.50.2300:FF:000018">
    <property type="entry name" value="DNA-binding transcriptional regulator NtrC"/>
    <property type="match status" value="1"/>
</dbReference>
<dbReference type="SMART" id="SM00448">
    <property type="entry name" value="REC"/>
    <property type="match status" value="1"/>
</dbReference>
<keyword evidence="1 6" id="KW-0597">Phosphoprotein</keyword>
<dbReference type="Pfam" id="PF00196">
    <property type="entry name" value="GerE"/>
    <property type="match status" value="1"/>
</dbReference>
<feature type="domain" description="Response regulatory" evidence="8">
    <location>
        <begin position="5"/>
        <end position="119"/>
    </location>
</feature>
<dbReference type="InterPro" id="IPR001789">
    <property type="entry name" value="Sig_transdc_resp-reg_receiver"/>
</dbReference>
<keyword evidence="2" id="KW-0902">Two-component regulatory system</keyword>
<dbReference type="SUPFAM" id="SSF46894">
    <property type="entry name" value="C-terminal effector domain of the bipartite response regulators"/>
    <property type="match status" value="1"/>
</dbReference>
<dbReference type="AlphaFoldDB" id="A0A1H8SRI3"/>
<name>A0A1H8SRI3_9PROT</name>
<dbReference type="EMBL" id="QAOI01000030">
    <property type="protein sequence ID" value="PTQ71445.1"/>
    <property type="molecule type" value="Genomic_DNA"/>
</dbReference>
<reference evidence="10" key="2">
    <citation type="submission" date="2016-10" db="EMBL/GenBank/DDBJ databases">
        <authorList>
            <person name="de Groot N.N."/>
        </authorList>
    </citation>
    <scope>NUCLEOTIDE SEQUENCE [LARGE SCALE GENOMIC DNA]</scope>
    <source>
        <strain evidence="10">Nm76</strain>
    </source>
</reference>
<reference evidence="11" key="1">
    <citation type="submission" date="2016-10" db="EMBL/GenBank/DDBJ databases">
        <authorList>
            <person name="Varghese N."/>
            <person name="Submissions S."/>
        </authorList>
    </citation>
    <scope>NUCLEOTIDE SEQUENCE [LARGE SCALE GENOMIC DNA]</scope>
    <source>
        <strain evidence="11">Nm76</strain>
    </source>
</reference>
<evidence type="ECO:0000256" key="5">
    <source>
        <dbReference type="ARBA" id="ARBA00023163"/>
    </source>
</evidence>
<keyword evidence="4" id="KW-0238">DNA-binding</keyword>
<evidence type="ECO:0000259" key="7">
    <source>
        <dbReference type="PROSITE" id="PS50043"/>
    </source>
</evidence>
<dbReference type="SMART" id="SM00421">
    <property type="entry name" value="HTH_LUXR"/>
    <property type="match status" value="1"/>
</dbReference>
<dbReference type="PROSITE" id="PS50043">
    <property type="entry name" value="HTH_LUXR_2"/>
    <property type="match status" value="1"/>
</dbReference>
<dbReference type="PANTHER" id="PTHR44688:SF16">
    <property type="entry name" value="DNA-BINDING TRANSCRIPTIONAL ACTIVATOR DEVR_DOSR"/>
    <property type="match status" value="1"/>
</dbReference>
<sequence length="203" mass="22807">MQEPTVFIVDDDAAVRDSLTLMIEQAGMHVQSFENAKTFLNAYQPNFFGCVIIDVKMPGMDGLQLQEELAWRKILLPVIFLTGHGDIPMSVRAIKGGAIDFLTKPVIREKLLICVRAAFTEAKKRLSDATQNREITTCLTKLTRREREVMLLAVQGHSNKEIGSYLGISYRTVEIHKSKIMQKTGANNLLDLARIARESELSE</sequence>
<dbReference type="CDD" id="cd06170">
    <property type="entry name" value="LuxR_C_like"/>
    <property type="match status" value="1"/>
</dbReference>
<reference evidence="9 12" key="3">
    <citation type="submission" date="2018-04" db="EMBL/GenBank/DDBJ databases">
        <title>Active sludge and wastewater microbial communities from Klosterneuburg, Austria.</title>
        <authorList>
            <person name="Wagner M."/>
        </authorList>
    </citation>
    <scope>NUCLEOTIDE SEQUENCE [LARGE SCALE GENOMIC DNA]</scope>
    <source>
        <strain evidence="9 12">Nm49</strain>
    </source>
</reference>
<dbReference type="Gene3D" id="1.10.10.10">
    <property type="entry name" value="Winged helix-like DNA-binding domain superfamily/Winged helix DNA-binding domain"/>
    <property type="match status" value="1"/>
</dbReference>